<dbReference type="GO" id="GO:0003677">
    <property type="term" value="F:DNA binding"/>
    <property type="evidence" value="ECO:0007669"/>
    <property type="project" value="InterPro"/>
</dbReference>
<evidence type="ECO:0000313" key="3">
    <source>
        <dbReference type="Proteomes" id="UP000017081"/>
    </source>
</evidence>
<dbReference type="Pfam" id="PF12728">
    <property type="entry name" value="HTH_17"/>
    <property type="match status" value="1"/>
</dbReference>
<dbReference type="AlphaFoldDB" id="U7V5Y3"/>
<proteinExistence type="predicted"/>
<dbReference type="HOGENOM" id="CLU_2823236_0_0_0"/>
<dbReference type="RefSeq" id="WP_023052219.1">
    <property type="nucleotide sequence ID" value="NZ_CP173065.2"/>
</dbReference>
<evidence type="ECO:0000313" key="2">
    <source>
        <dbReference type="EMBL" id="ERT66133.1"/>
    </source>
</evidence>
<dbReference type="InterPro" id="IPR010093">
    <property type="entry name" value="SinI_DNA-bd"/>
</dbReference>
<dbReference type="NCBIfam" id="TIGR01764">
    <property type="entry name" value="excise"/>
    <property type="match status" value="1"/>
</dbReference>
<sequence>MKKSFIKEHLGGKNDLITVAELSDALLISKKTVYRMIKNNKVDSIKLGGYYAIKTSSAKKLIKGGI</sequence>
<dbReference type="EMBL" id="AXZF01000146">
    <property type="protein sequence ID" value="ERT66133.1"/>
    <property type="molecule type" value="Genomic_DNA"/>
</dbReference>
<protein>
    <submittedName>
        <fullName evidence="2">DNA binding domain, excisionase family</fullName>
    </submittedName>
</protein>
<dbReference type="InterPro" id="IPR041657">
    <property type="entry name" value="HTH_17"/>
</dbReference>
<dbReference type="STRING" id="1319815.HMPREF0202_02691"/>
<gene>
    <name evidence="2" type="ORF">HMPREF0202_02691</name>
</gene>
<evidence type="ECO:0000259" key="1">
    <source>
        <dbReference type="Pfam" id="PF12728"/>
    </source>
</evidence>
<reference evidence="2 3" key="1">
    <citation type="submission" date="2013-08" db="EMBL/GenBank/DDBJ databases">
        <authorList>
            <person name="Weinstock G."/>
            <person name="Sodergren E."/>
            <person name="Wylie T."/>
            <person name="Fulton L."/>
            <person name="Fulton R."/>
            <person name="Fronick C."/>
            <person name="O'Laughlin M."/>
            <person name="Godfrey J."/>
            <person name="Miner T."/>
            <person name="Herter B."/>
            <person name="Appelbaum E."/>
            <person name="Cordes M."/>
            <person name="Lek S."/>
            <person name="Wollam A."/>
            <person name="Pepin K.H."/>
            <person name="Palsikar V.B."/>
            <person name="Mitreva M."/>
            <person name="Wilson R.K."/>
        </authorList>
    </citation>
    <scope>NUCLEOTIDE SEQUENCE [LARGE SCALE GENOMIC DNA]</scope>
    <source>
        <strain evidence="2 3">ATCC BAA-474</strain>
    </source>
</reference>
<comment type="caution">
    <text evidence="2">The sequence shown here is derived from an EMBL/GenBank/DDBJ whole genome shotgun (WGS) entry which is preliminary data.</text>
</comment>
<accession>U7V5Y3</accession>
<keyword evidence="3" id="KW-1185">Reference proteome</keyword>
<dbReference type="Proteomes" id="UP000017081">
    <property type="component" value="Unassembled WGS sequence"/>
</dbReference>
<feature type="domain" description="Helix-turn-helix" evidence="1">
    <location>
        <begin position="17"/>
        <end position="56"/>
    </location>
</feature>
<organism evidence="2 3">
    <name type="scientific">Cetobacterium somerae ATCC BAA-474</name>
    <dbReference type="NCBI Taxonomy" id="1319815"/>
    <lineage>
        <taxon>Bacteria</taxon>
        <taxon>Fusobacteriati</taxon>
        <taxon>Fusobacteriota</taxon>
        <taxon>Fusobacteriia</taxon>
        <taxon>Fusobacteriales</taxon>
        <taxon>Fusobacteriaceae</taxon>
        <taxon>Cetobacterium</taxon>
    </lineage>
</organism>
<name>U7V5Y3_9FUSO</name>